<gene>
    <name evidence="2" type="ORF">LZC39_03775</name>
</gene>
<proteinExistence type="predicted"/>
<dbReference type="InterPro" id="IPR007554">
    <property type="entry name" value="Glycerophosphate_synth"/>
</dbReference>
<dbReference type="InterPro" id="IPR043148">
    <property type="entry name" value="TagF_C"/>
</dbReference>
<dbReference type="AlphaFoldDB" id="A0AAW5EBZ3"/>
<dbReference type="GO" id="GO:0016758">
    <property type="term" value="F:hexosyltransferase activity"/>
    <property type="evidence" value="ECO:0007669"/>
    <property type="project" value="UniProtKB-ARBA"/>
</dbReference>
<dbReference type="Pfam" id="PF00535">
    <property type="entry name" value="Glycos_transf_2"/>
    <property type="match status" value="1"/>
</dbReference>
<dbReference type="GO" id="GO:0016020">
    <property type="term" value="C:membrane"/>
    <property type="evidence" value="ECO:0007669"/>
    <property type="project" value="InterPro"/>
</dbReference>
<reference evidence="2" key="1">
    <citation type="submission" date="2021-12" db="EMBL/GenBank/DDBJ databases">
        <title>Prevalence of phenicol resistance gene fexA in Campylobacter isolated from poultry supply chain.</title>
        <authorList>
            <person name="Tang B."/>
            <person name="Zheng X."/>
            <person name="Lin J."/>
            <person name="Lin R."/>
            <person name="Yang H."/>
            <person name="Shen Z."/>
            <person name="Xia F."/>
        </authorList>
    </citation>
    <scope>NUCLEOTIDE SEQUENCE</scope>
    <source>
        <strain evidence="2">CJHN2011004</strain>
    </source>
</reference>
<sequence>MLKLSSENKKFIKVILDGFFRVFLVKFFSKFKPKKYRAFSKYSIICPIYNVEKYLDDFFKSIINQRLDFKNNIYLICVDDGSTDNSAQIIKKYQKKYPKNIIYLYKENGGQASARNLGLKYLKENDLNTPWVTFTDPDDFLDRNYFYEVDKNIKKHKDDDICMVSCNIIFYYEKYYTYRDNHSLNYKYKNNNTLLKNNNLNDFIQLSVASCLLKISFMQDLFFDEKLKPNFEDARFINEYLLQNIDKNSLFLKNARYFYRKRKDQNSTLDSKSKIKDYYTVVPKLGYLKLLKDIKGAIPAFIQNVILYDLCWYIKELLNCNRKLQILNSSEKQEFYKILFEIFTYIENFIIKEFKNNSFDFMITQGILNYFKNEDLSENIAFIESIDDKNDEILLKYYFSDINHTNKILLDEKEAIIKHSKIRQYDLLDKVFLYEKRMWLKINKNSKILDIFVNSQKLQLVFDNVYINDLTLVFKTLHKLKKQRAKNANLWIFADMSSRADDNAEHLYRYVMNNHPKQKIVFALRKDSCDYLRLKKEGFNLVDPRTLYFKYLLFKTSKIISSHIDKYIFNAFGGDTLQSKDFIFLQHGVTKDDISNWVNKRKIDIFITSTKAEYNSIAGDFNHYKFSTKEVVLTGLARWDALIKNNVLNTKQILIMPTWREYLSGKIQKYEVRTKNPDFIKSLYFQKWQEFLCSKELENLAKKYGYSVVFIPHPQVRIYLDDFNLPSYIITSYKTSMQKLFCTSSLMITDYSSVAFEMAILNKFVLYYQFDKDDFFSRHTYTQGYFSYKRDGFGEILEDKYTLLNKLKELIIYISTNSKNNIVENKIIFTNKKNCQRIYHKIFEIL</sequence>
<comment type="caution">
    <text evidence="2">The sequence shown here is derived from an EMBL/GenBank/DDBJ whole genome shotgun (WGS) entry which is preliminary data.</text>
</comment>
<dbReference type="GO" id="GO:0047355">
    <property type="term" value="F:CDP-glycerol glycerophosphotransferase activity"/>
    <property type="evidence" value="ECO:0007669"/>
    <property type="project" value="InterPro"/>
</dbReference>
<evidence type="ECO:0000313" key="2">
    <source>
        <dbReference type="EMBL" id="MCH3851243.1"/>
    </source>
</evidence>
<organism evidence="2 3">
    <name type="scientific">Campylobacter jejuni</name>
    <dbReference type="NCBI Taxonomy" id="197"/>
    <lineage>
        <taxon>Bacteria</taxon>
        <taxon>Pseudomonadati</taxon>
        <taxon>Campylobacterota</taxon>
        <taxon>Epsilonproteobacteria</taxon>
        <taxon>Campylobacterales</taxon>
        <taxon>Campylobacteraceae</taxon>
        <taxon>Campylobacter</taxon>
    </lineage>
</organism>
<name>A0AAW5EBZ3_CAMJU</name>
<dbReference type="SUPFAM" id="SSF53448">
    <property type="entry name" value="Nucleotide-diphospho-sugar transferases"/>
    <property type="match status" value="1"/>
</dbReference>
<dbReference type="Gene3D" id="3.40.50.12580">
    <property type="match status" value="1"/>
</dbReference>
<dbReference type="PANTHER" id="PTHR22916">
    <property type="entry name" value="GLYCOSYLTRANSFERASE"/>
    <property type="match status" value="1"/>
</dbReference>
<accession>A0AAW5EBZ3</accession>
<feature type="domain" description="Glycosyltransferase 2-like" evidence="1">
    <location>
        <begin position="43"/>
        <end position="194"/>
    </location>
</feature>
<dbReference type="PANTHER" id="PTHR22916:SF3">
    <property type="entry name" value="UDP-GLCNAC:BETAGAL BETA-1,3-N-ACETYLGLUCOSAMINYLTRANSFERASE-LIKE PROTEIN 1"/>
    <property type="match status" value="1"/>
</dbReference>
<dbReference type="InterPro" id="IPR001173">
    <property type="entry name" value="Glyco_trans_2-like"/>
</dbReference>
<dbReference type="InterPro" id="IPR029044">
    <property type="entry name" value="Nucleotide-diphossugar_trans"/>
</dbReference>
<dbReference type="RefSeq" id="WP_233482313.1">
    <property type="nucleotide sequence ID" value="NZ_JAJUMH010000010.1"/>
</dbReference>
<evidence type="ECO:0000313" key="3">
    <source>
        <dbReference type="Proteomes" id="UP001199644"/>
    </source>
</evidence>
<dbReference type="Gene3D" id="3.90.550.10">
    <property type="entry name" value="Spore Coat Polysaccharide Biosynthesis Protein SpsA, Chain A"/>
    <property type="match status" value="1"/>
</dbReference>
<dbReference type="Proteomes" id="UP001199644">
    <property type="component" value="Unassembled WGS sequence"/>
</dbReference>
<dbReference type="EMBL" id="JAJUOL010000005">
    <property type="protein sequence ID" value="MCH3851243.1"/>
    <property type="molecule type" value="Genomic_DNA"/>
</dbReference>
<evidence type="ECO:0000259" key="1">
    <source>
        <dbReference type="Pfam" id="PF00535"/>
    </source>
</evidence>
<protein>
    <submittedName>
        <fullName evidence="2">CDP-glycerol:glycerophosphate glycerophosphotransferase</fullName>
    </submittedName>
</protein>
<dbReference type="CDD" id="cd00761">
    <property type="entry name" value="Glyco_tranf_GTA_type"/>
    <property type="match status" value="1"/>
</dbReference>
<dbReference type="Pfam" id="PF04464">
    <property type="entry name" value="Glyphos_transf"/>
    <property type="match status" value="1"/>
</dbReference>